<evidence type="ECO:0000259" key="2">
    <source>
        <dbReference type="PROSITE" id="PS50994"/>
    </source>
</evidence>
<dbReference type="InterPro" id="IPR012337">
    <property type="entry name" value="RNaseH-like_sf"/>
</dbReference>
<comment type="caution">
    <text evidence="3">The sequence shown here is derived from an EMBL/GenBank/DDBJ whole genome shotgun (WGS) entry which is preliminary data.</text>
</comment>
<dbReference type="Gene3D" id="3.30.420.10">
    <property type="entry name" value="Ribonuclease H-like superfamily/Ribonuclease H"/>
    <property type="match status" value="1"/>
</dbReference>
<reference evidence="3 4" key="1">
    <citation type="submission" date="2020-04" db="EMBL/GenBank/DDBJ databases">
        <authorList>
            <person name="Hitch T.C.A."/>
            <person name="Wylensek D."/>
            <person name="Clavel T."/>
        </authorList>
    </citation>
    <scope>NUCLEOTIDE SEQUENCE [LARGE SCALE GENOMIC DNA]</scope>
    <source>
        <strain evidence="3 4">PG-251-APC-1</strain>
    </source>
</reference>
<gene>
    <name evidence="3" type="ORF">HF854_12385</name>
</gene>
<dbReference type="InterPro" id="IPR053392">
    <property type="entry name" value="Transposase_IS30-like"/>
</dbReference>
<dbReference type="GO" id="GO:0032196">
    <property type="term" value="P:transposition"/>
    <property type="evidence" value="ECO:0007669"/>
    <property type="project" value="TreeGrafter"/>
</dbReference>
<keyword evidence="1" id="KW-0233">DNA recombination</keyword>
<name>A0A848CDA0_9BACT</name>
<proteinExistence type="predicted"/>
<dbReference type="Proteomes" id="UP000522333">
    <property type="component" value="Unassembled WGS sequence"/>
</dbReference>
<evidence type="ECO:0000313" key="4">
    <source>
        <dbReference type="Proteomes" id="UP000522333"/>
    </source>
</evidence>
<dbReference type="AlphaFoldDB" id="A0A848CDA0"/>
<evidence type="ECO:0000313" key="3">
    <source>
        <dbReference type="EMBL" id="NME53280.1"/>
    </source>
</evidence>
<dbReference type="InterPro" id="IPR051917">
    <property type="entry name" value="Transposase-Integrase"/>
</dbReference>
<dbReference type="InterPro" id="IPR025246">
    <property type="entry name" value="IS30-like_HTH"/>
</dbReference>
<accession>A0A848CDA0</accession>
<dbReference type="GO" id="GO:0006310">
    <property type="term" value="P:DNA recombination"/>
    <property type="evidence" value="ECO:0007669"/>
    <property type="project" value="UniProtKB-KW"/>
</dbReference>
<organism evidence="3 4">
    <name type="scientific">Desulfovibrio piger</name>
    <dbReference type="NCBI Taxonomy" id="901"/>
    <lineage>
        <taxon>Bacteria</taxon>
        <taxon>Pseudomonadati</taxon>
        <taxon>Thermodesulfobacteriota</taxon>
        <taxon>Desulfovibrionia</taxon>
        <taxon>Desulfovibrionales</taxon>
        <taxon>Desulfovibrionaceae</taxon>
        <taxon>Desulfovibrio</taxon>
    </lineage>
</organism>
<dbReference type="RefSeq" id="WP_168936556.1">
    <property type="nucleotide sequence ID" value="NZ_JABAFY010000115.1"/>
</dbReference>
<dbReference type="GO" id="GO:0015074">
    <property type="term" value="P:DNA integration"/>
    <property type="evidence" value="ECO:0007669"/>
    <property type="project" value="InterPro"/>
</dbReference>
<dbReference type="PROSITE" id="PS50994">
    <property type="entry name" value="INTEGRASE"/>
    <property type="match status" value="1"/>
</dbReference>
<dbReference type="InterPro" id="IPR001584">
    <property type="entry name" value="Integrase_cat-core"/>
</dbReference>
<dbReference type="Pfam" id="PF13936">
    <property type="entry name" value="HTH_38"/>
    <property type="match status" value="1"/>
</dbReference>
<dbReference type="PANTHER" id="PTHR10948:SF23">
    <property type="entry name" value="TRANSPOSASE INSI FOR INSERTION SEQUENCE ELEMENT IS30A-RELATED"/>
    <property type="match status" value="1"/>
</dbReference>
<feature type="domain" description="Integrase catalytic" evidence="2">
    <location>
        <begin position="165"/>
        <end position="253"/>
    </location>
</feature>
<dbReference type="GO" id="GO:0005829">
    <property type="term" value="C:cytosol"/>
    <property type="evidence" value="ECO:0007669"/>
    <property type="project" value="TreeGrafter"/>
</dbReference>
<sequence length="253" mass="29201">MGHHQLTQTHREILASLIAGNLSIRRIAGILGYAPSSISRELKRNSGKDGKYQADMAQRKAVWRNTKDKKASRRTPELVAYVQEKLRERWSPEQIAGRLRLQAACLNLPLISFKTIYRWIQKDSDSSKVRPFKGYGKYLRLKRPGKVFSRRTKSAVRYLPDLPDIDDRPGANIYGHWECDLIHGHRHSGYILTAVERKSGFLMAAFCRTRNVECVSSCLKELFSCVPARYRHTLTYDRGKEFFGFRQVDEALQ</sequence>
<feature type="non-terminal residue" evidence="3">
    <location>
        <position position="253"/>
    </location>
</feature>
<dbReference type="GO" id="GO:0003676">
    <property type="term" value="F:nucleic acid binding"/>
    <property type="evidence" value="ECO:0007669"/>
    <property type="project" value="InterPro"/>
</dbReference>
<dbReference type="InterPro" id="IPR036397">
    <property type="entry name" value="RNaseH_sf"/>
</dbReference>
<dbReference type="EMBL" id="JABAFY010000115">
    <property type="protein sequence ID" value="NME53280.1"/>
    <property type="molecule type" value="Genomic_DNA"/>
</dbReference>
<evidence type="ECO:0000256" key="1">
    <source>
        <dbReference type="ARBA" id="ARBA00023172"/>
    </source>
</evidence>
<dbReference type="SUPFAM" id="SSF53098">
    <property type="entry name" value="Ribonuclease H-like"/>
    <property type="match status" value="1"/>
</dbReference>
<dbReference type="GO" id="GO:0004803">
    <property type="term" value="F:transposase activity"/>
    <property type="evidence" value="ECO:0007669"/>
    <property type="project" value="TreeGrafter"/>
</dbReference>
<dbReference type="NCBIfam" id="NF033563">
    <property type="entry name" value="transpos_IS30"/>
    <property type="match status" value="1"/>
</dbReference>
<dbReference type="PANTHER" id="PTHR10948">
    <property type="entry name" value="TRANSPOSASE"/>
    <property type="match status" value="1"/>
</dbReference>
<protein>
    <submittedName>
        <fullName evidence="3">IS30 family transposase</fullName>
    </submittedName>
</protein>